<gene>
    <name evidence="1" type="ORF">SFUL_112</name>
</gene>
<dbReference type="AlphaFoldDB" id="N0CQ07"/>
<proteinExistence type="predicted"/>
<sequence length="183" mass="20678">MAQRQDKDTTPVNGCDPEERYDNAFRDWLHELYDVLDFPDPEAPPAWVRKLFESSGRVPPDRFAGIAFERRRTDITEAFTRVAATVHTQTGVDLSVNNPDLAFEHPSDEFPIGLVSFAGSPIWSADPPEMYVALAEAIQSYLADRHRKVWPLCPRHHLGTHPRVAAGQAVWWCYAGAHESEPI</sequence>
<evidence type="ECO:0000313" key="2">
    <source>
        <dbReference type="Proteomes" id="UP000013304"/>
    </source>
</evidence>
<protein>
    <submittedName>
        <fullName evidence="1">Uncharacterized protein</fullName>
    </submittedName>
</protein>
<dbReference type="EMBL" id="CP005080">
    <property type="protein sequence ID" value="AGK75097.1"/>
    <property type="molecule type" value="Genomic_DNA"/>
</dbReference>
<dbReference type="RefSeq" id="WP_015606483.1">
    <property type="nucleotide sequence ID" value="NC_021177.1"/>
</dbReference>
<reference evidence="1 2" key="1">
    <citation type="submission" date="2013-04" db="EMBL/GenBank/DDBJ databases">
        <title>Complete genome sequence of Streptomyces fulvissimus.</title>
        <authorList>
            <person name="Myronovskyi M."/>
            <person name="Tokovenko B."/>
            <person name="Manderscheid N."/>
            <person name="Petzke L."/>
            <person name="Luzhetskyy A."/>
        </authorList>
    </citation>
    <scope>NUCLEOTIDE SEQUENCE [LARGE SCALE GENOMIC DNA]</scope>
    <source>
        <strain evidence="1 2">DSM 40593</strain>
    </source>
</reference>
<evidence type="ECO:0000313" key="1">
    <source>
        <dbReference type="EMBL" id="AGK75097.1"/>
    </source>
</evidence>
<name>N0CQ07_STRMI</name>
<dbReference type="PATRIC" id="fig|1303692.3.peg.115"/>
<dbReference type="KEGG" id="sfi:SFUL_112"/>
<accession>N0CQ07</accession>
<dbReference type="Proteomes" id="UP000013304">
    <property type="component" value="Chromosome"/>
</dbReference>
<dbReference type="eggNOG" id="ENOG502ZKU2">
    <property type="taxonomic scope" value="Bacteria"/>
</dbReference>
<dbReference type="HOGENOM" id="CLU_1702977_0_0_11"/>
<organism evidence="1 2">
    <name type="scientific">Streptomyces microflavus DSM 40593</name>
    <dbReference type="NCBI Taxonomy" id="1303692"/>
    <lineage>
        <taxon>Bacteria</taxon>
        <taxon>Bacillati</taxon>
        <taxon>Actinomycetota</taxon>
        <taxon>Actinomycetes</taxon>
        <taxon>Kitasatosporales</taxon>
        <taxon>Streptomycetaceae</taxon>
        <taxon>Streptomyces</taxon>
    </lineage>
</organism>